<dbReference type="CDD" id="cd01448">
    <property type="entry name" value="TST_Repeat_1"/>
    <property type="match status" value="1"/>
</dbReference>
<sequence length="428" mass="48410">MLKPITTQQLQEIMYDDNVRVIDIRPIDAYNGWTLQNEPNGGHIPGAKSLPFKWTNYMDWIEIVRHKGIGTYHTLVIYGYELKQIQEVADLFIKAGYEDVFVYEYFISEWSSGILPLERLERYRSLVFPEWINAVLNAELPDDHPGGDTVIVHAHYRNRQAYLSGHIPGAIDMDTLALESPETWNRRSPKELKIALESHGITADTTVVLYGKFMHPDNASDFPGSAAGHLGAIRCAAIMLYAGVKDVRILNGGFQSWKDAGFEIASNDVPKQAVIDFGVEIPQKPELFVDIDEAINILTSKDAELVSVRSWAEYIGEVSGYNYIEKKGRIPGSVFGNCGSDAYHMENYRNVDHTVREAQEVMEIWQGVGLTSDKHLAFYCGTGWRGSEAFINAWLMGWPRVSVFDGGWFEWSNDPMNKYEIGEPMVKV</sequence>
<dbReference type="CDD" id="cd01449">
    <property type="entry name" value="TST_Repeat_2"/>
    <property type="match status" value="1"/>
</dbReference>
<evidence type="ECO:0000313" key="5">
    <source>
        <dbReference type="Proteomes" id="UP000605676"/>
    </source>
</evidence>
<evidence type="ECO:0000256" key="2">
    <source>
        <dbReference type="RuleBase" id="RU000507"/>
    </source>
</evidence>
<feature type="domain" description="Rhodanese" evidence="3">
    <location>
        <begin position="15"/>
        <end position="119"/>
    </location>
</feature>
<dbReference type="InterPro" id="IPR036873">
    <property type="entry name" value="Rhodanese-like_dom_sf"/>
</dbReference>
<dbReference type="Gene3D" id="3.40.250.10">
    <property type="entry name" value="Rhodanese-like domain"/>
    <property type="match status" value="3"/>
</dbReference>
<name>A0ABS1HPN1_9BACT</name>
<gene>
    <name evidence="4" type="ORF">JIV24_20015</name>
</gene>
<comment type="caution">
    <text evidence="4">The sequence shown here is derived from an EMBL/GenBank/DDBJ whole genome shotgun (WGS) entry which is preliminary data.</text>
</comment>
<protein>
    <recommendedName>
        <fullName evidence="2">Sulfurtransferase</fullName>
    </recommendedName>
</protein>
<dbReference type="InterPro" id="IPR001307">
    <property type="entry name" value="Thiosulphate_STrfase_CS"/>
</dbReference>
<reference evidence="4 5" key="1">
    <citation type="submission" date="2021-01" db="EMBL/GenBank/DDBJ databases">
        <title>Carboxyliciviraga sp.nov., isolated from coastal sediments.</title>
        <authorList>
            <person name="Lu D."/>
            <person name="Zhang T."/>
        </authorList>
    </citation>
    <scope>NUCLEOTIDE SEQUENCE [LARGE SCALE GENOMIC DNA]</scope>
    <source>
        <strain evidence="4 5">N1Y132</strain>
    </source>
</reference>
<feature type="domain" description="Rhodanese" evidence="3">
    <location>
        <begin position="157"/>
        <end position="266"/>
    </location>
</feature>
<dbReference type="SMART" id="SM00450">
    <property type="entry name" value="RHOD"/>
    <property type="match status" value="3"/>
</dbReference>
<evidence type="ECO:0000313" key="4">
    <source>
        <dbReference type="EMBL" id="MBK3519640.1"/>
    </source>
</evidence>
<keyword evidence="5" id="KW-1185">Reference proteome</keyword>
<proteinExistence type="predicted"/>
<evidence type="ECO:0000259" key="3">
    <source>
        <dbReference type="PROSITE" id="PS50206"/>
    </source>
</evidence>
<dbReference type="InterPro" id="IPR001763">
    <property type="entry name" value="Rhodanese-like_dom"/>
</dbReference>
<dbReference type="Proteomes" id="UP000605676">
    <property type="component" value="Unassembled WGS sequence"/>
</dbReference>
<dbReference type="PANTHER" id="PTHR43855:SF1">
    <property type="entry name" value="THIOSULFATE SULFURTRANSFERASE"/>
    <property type="match status" value="1"/>
</dbReference>
<dbReference type="EMBL" id="JAENRR010000081">
    <property type="protein sequence ID" value="MBK3519640.1"/>
    <property type="molecule type" value="Genomic_DNA"/>
</dbReference>
<keyword evidence="2" id="KW-0808">Transferase</keyword>
<dbReference type="Pfam" id="PF00581">
    <property type="entry name" value="Rhodanese"/>
    <property type="match status" value="3"/>
</dbReference>
<dbReference type="PANTHER" id="PTHR43855">
    <property type="entry name" value="THIOSULFATE SULFURTRANSFERASE"/>
    <property type="match status" value="1"/>
</dbReference>
<dbReference type="InterPro" id="IPR051126">
    <property type="entry name" value="Thiosulfate_sulfurtransferase"/>
</dbReference>
<dbReference type="PROSITE" id="PS50206">
    <property type="entry name" value="RHODANESE_3"/>
    <property type="match status" value="3"/>
</dbReference>
<feature type="domain" description="Rhodanese" evidence="3">
    <location>
        <begin position="299"/>
        <end position="420"/>
    </location>
</feature>
<dbReference type="CDD" id="cd00158">
    <property type="entry name" value="RHOD"/>
    <property type="match status" value="1"/>
</dbReference>
<dbReference type="RefSeq" id="WP_200466859.1">
    <property type="nucleotide sequence ID" value="NZ_JAENRR010000081.1"/>
</dbReference>
<organism evidence="4 5">
    <name type="scientific">Carboxylicivirga marina</name>
    <dbReference type="NCBI Taxonomy" id="2800988"/>
    <lineage>
        <taxon>Bacteria</taxon>
        <taxon>Pseudomonadati</taxon>
        <taxon>Bacteroidota</taxon>
        <taxon>Bacteroidia</taxon>
        <taxon>Marinilabiliales</taxon>
        <taxon>Marinilabiliaceae</taxon>
        <taxon>Carboxylicivirga</taxon>
    </lineage>
</organism>
<dbReference type="SUPFAM" id="SSF52821">
    <property type="entry name" value="Rhodanese/Cell cycle control phosphatase"/>
    <property type="match status" value="3"/>
</dbReference>
<accession>A0ABS1HPN1</accession>
<dbReference type="PROSITE" id="PS00683">
    <property type="entry name" value="RHODANESE_2"/>
    <property type="match status" value="1"/>
</dbReference>
<evidence type="ECO:0000256" key="1">
    <source>
        <dbReference type="ARBA" id="ARBA00022737"/>
    </source>
</evidence>
<keyword evidence="1" id="KW-0677">Repeat</keyword>